<evidence type="ECO:0000313" key="3">
    <source>
        <dbReference type="EMBL" id="GAA1494352.1"/>
    </source>
</evidence>
<proteinExistence type="predicted"/>
<dbReference type="Proteomes" id="UP001501742">
    <property type="component" value="Unassembled WGS sequence"/>
</dbReference>
<evidence type="ECO:0000259" key="2">
    <source>
        <dbReference type="Pfam" id="PF24623"/>
    </source>
</evidence>
<feature type="region of interest" description="Disordered" evidence="1">
    <location>
        <begin position="189"/>
        <end position="208"/>
    </location>
</feature>
<gene>
    <name evidence="3" type="ORF">GCM10009627_26980</name>
</gene>
<evidence type="ECO:0000256" key="1">
    <source>
        <dbReference type="SAM" id="MobiDB-lite"/>
    </source>
</evidence>
<evidence type="ECO:0000313" key="4">
    <source>
        <dbReference type="Proteomes" id="UP001501742"/>
    </source>
</evidence>
<keyword evidence="4" id="KW-1185">Reference proteome</keyword>
<accession>A0ABP4K5U9</accession>
<feature type="domain" description="DNA-binding phage zinc finger" evidence="2">
    <location>
        <begin position="164"/>
        <end position="200"/>
    </location>
</feature>
<sequence>MDPSMQIPTDAMGYVFRTDSVDGGWSYIGQSTRLDRAHVSHYFGSGDFIRQVLEREGSSGLTKRILATATDQLELHYLEMLSIAEARRDGDQLLNGDFGGPRPSEVMQRALRQFAPEVMLAAGDPKRFHSGLLKHRELVEQAIIEAGTASDEEFYAGLERDLLATQDLSHPCPACLSTVGEVCRTNSRSLTAPHRPSRNHAKRPIQAV</sequence>
<name>A0ABP4K5U9_9MICO</name>
<protein>
    <recommendedName>
        <fullName evidence="2">DNA-binding phage zinc finger domain-containing protein</fullName>
    </recommendedName>
</protein>
<comment type="caution">
    <text evidence="3">The sequence shown here is derived from an EMBL/GenBank/DDBJ whole genome shotgun (WGS) entry which is preliminary data.</text>
</comment>
<dbReference type="Pfam" id="PF24623">
    <property type="entry name" value="Phage_zn_bind_8"/>
    <property type="match status" value="1"/>
</dbReference>
<dbReference type="EMBL" id="BAAAJX010000016">
    <property type="protein sequence ID" value="GAA1494352.1"/>
    <property type="molecule type" value="Genomic_DNA"/>
</dbReference>
<dbReference type="InterPro" id="IPR056911">
    <property type="entry name" value="Phage_Znf_bind_put"/>
</dbReference>
<reference evidence="4" key="1">
    <citation type="journal article" date="2019" name="Int. J. Syst. Evol. Microbiol.">
        <title>The Global Catalogue of Microorganisms (GCM) 10K type strain sequencing project: providing services to taxonomists for standard genome sequencing and annotation.</title>
        <authorList>
            <consortium name="The Broad Institute Genomics Platform"/>
            <consortium name="The Broad Institute Genome Sequencing Center for Infectious Disease"/>
            <person name="Wu L."/>
            <person name="Ma J."/>
        </authorList>
    </citation>
    <scope>NUCLEOTIDE SEQUENCE [LARGE SCALE GENOMIC DNA]</scope>
    <source>
        <strain evidence="4">JCM 12140</strain>
    </source>
</reference>
<organism evidence="3 4">
    <name type="scientific">Curtobacterium herbarum</name>
    <dbReference type="NCBI Taxonomy" id="150122"/>
    <lineage>
        <taxon>Bacteria</taxon>
        <taxon>Bacillati</taxon>
        <taxon>Actinomycetota</taxon>
        <taxon>Actinomycetes</taxon>
        <taxon>Micrococcales</taxon>
        <taxon>Microbacteriaceae</taxon>
        <taxon>Curtobacterium</taxon>
    </lineage>
</organism>
<feature type="compositionally biased region" description="Basic residues" evidence="1">
    <location>
        <begin position="195"/>
        <end position="208"/>
    </location>
</feature>